<evidence type="ECO:0000313" key="4">
    <source>
        <dbReference type="Proteomes" id="UP000215305"/>
    </source>
</evidence>
<evidence type="ECO:0000259" key="2">
    <source>
        <dbReference type="SMART" id="SM00382"/>
    </source>
</evidence>
<dbReference type="InterPro" id="IPR027417">
    <property type="entry name" value="P-loop_NTPase"/>
</dbReference>
<dbReference type="InterPro" id="IPR054289">
    <property type="entry name" value="DUF7025"/>
</dbReference>
<sequence length="1070" mass="124140">MATAQAPGRALSPEPQRMLRRRPTQKLLADNLSFEEEEQINKERQAKWEKQRQQMPWKVEVQTLDYHHFKNRYSLEDGLAIIEVLQGHYSIYNEVWHENNRRRLGFIYPETPVELENEGTWIQRVRIQSPELILLLSRLTGHRDLWAKRGPRVFFRPFSAFYYYLPKMKECLAILESRWCDKVDESHQDPIDSTRWTPKFTPSSHKDISEPEDESFRPRTPAESVIGPIADSVTALRHVRLFVEFVETEIVPLWKRAAGTTHRKVPFADLWMSYQPGELLYVASPSETTQGQIWPEPLFMSQNIWRLHTISRDQFQEVYNCDMAPGSVQELDLWSYYIDFNGVSYEPYTRRFSVKAYDGLKDITTLQIYPLRFHKDAEKLLESRRELGQMFQKTLMEKHLYYEGWTLMHEPTENPQSQDRGNSEHIEGQVMVDFVEGHKSDSELASKSDQTLTGWGANDWPEGEDTITINHWHQWTGEDEEESEDEAGGRGHGKTYDPGFELVKEEHDSLQLTEEFAGILSDRDIETNTFLRAYIGGNATHIAPDDLVLLPRRVVAYAFRDRRFVRLDVKYLQPIPPSENVFKNLRINEEHKRMVRALVKTHFQKERLNLDLIRGKGSGLVILLHGAPGVGKTATAEAVAQANKKPLFSITCGDLGFQAQDVETSLKEIFRLAHRWDCVLLLDEADIFLTRRNLSDLVRNALVSVFLRMLEYYSGILFLTTNRVGIIDEAFKSRIHVSLYYRPLDREQTLAIFKNNIRKLRKVEAEKERRHASDPDGPQRPILDIDEKSILHYAGWHYDNHVQHRWNGRQIRNAFQIAYSFAHFDIQNGPETWQKEAEEGDDPVDTDSDEGKQVDFAVTNPVLDYRHFLLVADTIRRFDNYLWETTGETEEEQALNWSLRADDYNPDEWDDGPVYQPMGRQTQRRGYGSSSRGSMRGRGRPRGGSFRGSMPQAGRGVQRERSPVPEYQPPFKAPLSHQQAARAQPMIGAESSSYDRLFGPGARSDRPRAPPQRRSEQHSSVRNVHSSNEAHYAYTEDYGDEFEEFEEEGYDEYDQHTGPAREARVGAIRG</sequence>
<dbReference type="InterPro" id="IPR003593">
    <property type="entry name" value="AAA+_ATPase"/>
</dbReference>
<dbReference type="Pfam" id="PF22942">
    <property type="entry name" value="DUF7025"/>
    <property type="match status" value="1"/>
</dbReference>
<dbReference type="RefSeq" id="XP_026614767.1">
    <property type="nucleotide sequence ID" value="XM_026760250.1"/>
</dbReference>
<feature type="region of interest" description="Disordered" evidence="1">
    <location>
        <begin position="476"/>
        <end position="496"/>
    </location>
</feature>
<feature type="domain" description="AAA+ ATPase" evidence="2">
    <location>
        <begin position="618"/>
        <end position="745"/>
    </location>
</feature>
<dbReference type="SUPFAM" id="SSF52540">
    <property type="entry name" value="P-loop containing nucleoside triphosphate hydrolases"/>
    <property type="match status" value="1"/>
</dbReference>
<gene>
    <name evidence="3" type="ORF">CDV56_106631</name>
</gene>
<feature type="region of interest" description="Disordered" evidence="1">
    <location>
        <begin position="1"/>
        <end position="23"/>
    </location>
</feature>
<dbReference type="InterPro" id="IPR003959">
    <property type="entry name" value="ATPase_AAA_core"/>
</dbReference>
<dbReference type="Pfam" id="PF00004">
    <property type="entry name" value="AAA"/>
    <property type="match status" value="1"/>
</dbReference>
<dbReference type="Proteomes" id="UP000215305">
    <property type="component" value="Unassembled WGS sequence"/>
</dbReference>
<dbReference type="PANTHER" id="PTHR46411:SF3">
    <property type="entry name" value="AAA+ ATPASE DOMAIN-CONTAINING PROTEIN"/>
    <property type="match status" value="1"/>
</dbReference>
<feature type="compositionally biased region" description="Basic and acidic residues" evidence="1">
    <location>
        <begin position="1053"/>
        <end position="1064"/>
    </location>
</feature>
<dbReference type="InterPro" id="IPR056599">
    <property type="entry name" value="AAA_lid_fung"/>
</dbReference>
<organism evidence="3 4">
    <name type="scientific">Aspergillus thermomutatus</name>
    <name type="common">Neosartorya pseudofischeri</name>
    <dbReference type="NCBI Taxonomy" id="41047"/>
    <lineage>
        <taxon>Eukaryota</taxon>
        <taxon>Fungi</taxon>
        <taxon>Dikarya</taxon>
        <taxon>Ascomycota</taxon>
        <taxon>Pezizomycotina</taxon>
        <taxon>Eurotiomycetes</taxon>
        <taxon>Eurotiomycetidae</taxon>
        <taxon>Eurotiales</taxon>
        <taxon>Aspergillaceae</taxon>
        <taxon>Aspergillus</taxon>
        <taxon>Aspergillus subgen. Fumigati</taxon>
    </lineage>
</organism>
<dbReference type="STRING" id="41047.A0A397H0Y7"/>
<dbReference type="EMBL" id="NKHU02000087">
    <property type="protein sequence ID" value="RHZ56597.1"/>
    <property type="molecule type" value="Genomic_DNA"/>
</dbReference>
<feature type="region of interest" description="Disordered" evidence="1">
    <location>
        <begin position="908"/>
        <end position="1070"/>
    </location>
</feature>
<feature type="compositionally biased region" description="Basic and acidic residues" evidence="1">
    <location>
        <begin position="1003"/>
        <end position="1019"/>
    </location>
</feature>
<accession>A0A397H0Y7</accession>
<evidence type="ECO:0000313" key="3">
    <source>
        <dbReference type="EMBL" id="RHZ56597.1"/>
    </source>
</evidence>
<dbReference type="Gene3D" id="3.40.50.300">
    <property type="entry name" value="P-loop containing nucleotide triphosphate hydrolases"/>
    <property type="match status" value="1"/>
</dbReference>
<dbReference type="GeneID" id="38128605"/>
<feature type="compositionally biased region" description="Low complexity" evidence="1">
    <location>
        <begin position="924"/>
        <end position="934"/>
    </location>
</feature>
<dbReference type="AlphaFoldDB" id="A0A397H0Y7"/>
<dbReference type="VEuPathDB" id="FungiDB:CDV56_106631"/>
<dbReference type="GO" id="GO:0016887">
    <property type="term" value="F:ATP hydrolysis activity"/>
    <property type="evidence" value="ECO:0007669"/>
    <property type="project" value="InterPro"/>
</dbReference>
<keyword evidence="4" id="KW-1185">Reference proteome</keyword>
<dbReference type="GO" id="GO:0005524">
    <property type="term" value="F:ATP binding"/>
    <property type="evidence" value="ECO:0007669"/>
    <property type="project" value="InterPro"/>
</dbReference>
<protein>
    <recommendedName>
        <fullName evidence="2">AAA+ ATPase domain-containing protein</fullName>
    </recommendedName>
</protein>
<feature type="compositionally biased region" description="Basic and acidic residues" evidence="1">
    <location>
        <begin position="204"/>
        <end position="217"/>
    </location>
</feature>
<dbReference type="SMART" id="SM00382">
    <property type="entry name" value="AAA"/>
    <property type="match status" value="1"/>
</dbReference>
<dbReference type="PANTHER" id="PTHR46411">
    <property type="entry name" value="FAMILY ATPASE, PUTATIVE-RELATED"/>
    <property type="match status" value="1"/>
</dbReference>
<comment type="caution">
    <text evidence="3">The sequence shown here is derived from an EMBL/GenBank/DDBJ whole genome shotgun (WGS) entry which is preliminary data.</text>
</comment>
<feature type="region of interest" description="Disordered" evidence="1">
    <location>
        <begin position="191"/>
        <end position="220"/>
    </location>
</feature>
<evidence type="ECO:0000256" key="1">
    <source>
        <dbReference type="SAM" id="MobiDB-lite"/>
    </source>
</evidence>
<dbReference type="OrthoDB" id="10042665at2759"/>
<proteinExistence type="predicted"/>
<feature type="compositionally biased region" description="Acidic residues" evidence="1">
    <location>
        <begin position="1037"/>
        <end position="1052"/>
    </location>
</feature>
<name>A0A397H0Y7_ASPTH</name>
<dbReference type="Pfam" id="PF23232">
    <property type="entry name" value="AAA_lid_13"/>
    <property type="match status" value="1"/>
</dbReference>
<dbReference type="CDD" id="cd19481">
    <property type="entry name" value="RecA-like_protease"/>
    <property type="match status" value="1"/>
</dbReference>
<feature type="compositionally biased region" description="Polar residues" evidence="1">
    <location>
        <begin position="1020"/>
        <end position="1029"/>
    </location>
</feature>
<feature type="compositionally biased region" description="Acidic residues" evidence="1">
    <location>
        <begin position="477"/>
        <end position="486"/>
    </location>
</feature>
<feature type="compositionally biased region" description="Polar residues" evidence="1">
    <location>
        <begin position="194"/>
        <end position="203"/>
    </location>
</feature>
<reference evidence="3" key="1">
    <citation type="submission" date="2018-08" db="EMBL/GenBank/DDBJ databases">
        <title>Draft genome sequence of azole-resistant Aspergillus thermomutatus (Neosartorya pseudofischeri) strain HMR AF 39, isolated from a human nasal aspirate.</title>
        <authorList>
            <person name="Parent-Michaud M."/>
            <person name="Dufresne P.J."/>
            <person name="Fournier E."/>
            <person name="Martineau C."/>
            <person name="Moreira S."/>
            <person name="Perkins V."/>
            <person name="De Repentigny L."/>
            <person name="Dufresne S.F."/>
        </authorList>
    </citation>
    <scope>NUCLEOTIDE SEQUENCE [LARGE SCALE GENOMIC DNA]</scope>
    <source>
        <strain evidence="3">HMR AF 39</strain>
    </source>
</reference>